<accession>A0A840EIC2</accession>
<dbReference type="GO" id="GO:0005524">
    <property type="term" value="F:ATP binding"/>
    <property type="evidence" value="ECO:0007669"/>
    <property type="project" value="UniProtKB-UniRule"/>
</dbReference>
<comment type="catalytic activity">
    <reaction evidence="1 11">
        <text>5-(2-hydroxyethyl)-4-methylthiazole + ATP = 4-methyl-5-(2-phosphooxyethyl)-thiazole + ADP + H(+)</text>
        <dbReference type="Rhea" id="RHEA:24212"/>
        <dbReference type="ChEBI" id="CHEBI:15378"/>
        <dbReference type="ChEBI" id="CHEBI:17957"/>
        <dbReference type="ChEBI" id="CHEBI:30616"/>
        <dbReference type="ChEBI" id="CHEBI:58296"/>
        <dbReference type="ChEBI" id="CHEBI:456216"/>
        <dbReference type="EC" id="2.7.1.50"/>
    </reaction>
</comment>
<evidence type="ECO:0000313" key="12">
    <source>
        <dbReference type="EMBL" id="MBB4118149.1"/>
    </source>
</evidence>
<dbReference type="NCBIfam" id="TIGR00694">
    <property type="entry name" value="thiM"/>
    <property type="match status" value="1"/>
</dbReference>
<dbReference type="InterPro" id="IPR000417">
    <property type="entry name" value="Hyethyz_kinase"/>
</dbReference>
<dbReference type="GO" id="GO:0009228">
    <property type="term" value="P:thiamine biosynthetic process"/>
    <property type="evidence" value="ECO:0007669"/>
    <property type="project" value="UniProtKB-KW"/>
</dbReference>
<sequence length="265" mass="28288">MKEQLWKNILLLKEKSPLIHNITNYVVMNNTANALLASGASPVMAHAQAEVENMCSIAQAVVINIGTLDEYWVESMLKTARVAQQNKIPWVLDPVGAGATTYRNKVLSELLALSPQVIRGNASEIIALATQNTSTKGVDSTAESNQAIAAAKQLVKMYACTVCISGATDIIINESTQIQLDNGDPIMEKVTGMGCTASALTAAFCGITSNYFIATTTAMALLGVAGSLAAKKSQGPGSFQVHLLDVLYTITEKEFINNLQLTTYE</sequence>
<evidence type="ECO:0000256" key="5">
    <source>
        <dbReference type="ARBA" id="ARBA00022723"/>
    </source>
</evidence>
<dbReference type="AlphaFoldDB" id="A0A840EIC2"/>
<keyword evidence="4 11" id="KW-0808">Transferase</keyword>
<keyword evidence="7 11" id="KW-0418">Kinase</keyword>
<evidence type="ECO:0000256" key="9">
    <source>
        <dbReference type="ARBA" id="ARBA00022842"/>
    </source>
</evidence>
<dbReference type="EC" id="2.7.1.50" evidence="11"/>
<dbReference type="SUPFAM" id="SSF53613">
    <property type="entry name" value="Ribokinase-like"/>
    <property type="match status" value="1"/>
</dbReference>
<comment type="cofactor">
    <cofactor evidence="2 11">
        <name>Mg(2+)</name>
        <dbReference type="ChEBI" id="CHEBI:18420"/>
    </cofactor>
</comment>
<evidence type="ECO:0000256" key="7">
    <source>
        <dbReference type="ARBA" id="ARBA00022777"/>
    </source>
</evidence>
<evidence type="ECO:0000256" key="10">
    <source>
        <dbReference type="ARBA" id="ARBA00022977"/>
    </source>
</evidence>
<protein>
    <recommendedName>
        <fullName evidence="11">Hydroxyethylthiazole kinase</fullName>
        <ecNumber evidence="11">2.7.1.50</ecNumber>
    </recommendedName>
    <alternativeName>
        <fullName evidence="11">4-methyl-5-beta-hydroxyethylthiazole kinase</fullName>
        <shortName evidence="11">TH kinase</shortName>
        <shortName evidence="11">Thz kinase</shortName>
    </alternativeName>
</protein>
<evidence type="ECO:0000256" key="8">
    <source>
        <dbReference type="ARBA" id="ARBA00022840"/>
    </source>
</evidence>
<dbReference type="Proteomes" id="UP000553034">
    <property type="component" value="Unassembled WGS sequence"/>
</dbReference>
<comment type="pathway">
    <text evidence="3 11">Cofactor biosynthesis; thiamine diphosphate biosynthesis; 4-methyl-5-(2-phosphoethyl)-thiazole from 5-(2-hydroxyethyl)-4-methylthiazole: step 1/1.</text>
</comment>
<dbReference type="GO" id="GO:0004417">
    <property type="term" value="F:hydroxyethylthiazole kinase activity"/>
    <property type="evidence" value="ECO:0007669"/>
    <property type="project" value="UniProtKB-UniRule"/>
</dbReference>
<reference evidence="12 13" key="1">
    <citation type="submission" date="2020-08" db="EMBL/GenBank/DDBJ databases">
        <title>Genomic Encyclopedia of Type Strains, Phase IV (KMG-IV): sequencing the most valuable type-strain genomes for metagenomic binning, comparative biology and taxonomic classification.</title>
        <authorList>
            <person name="Goeker M."/>
        </authorList>
    </citation>
    <scope>NUCLEOTIDE SEQUENCE [LARGE SCALE GENOMIC DNA]</scope>
    <source>
        <strain evidence="12 13">DSM 29568</strain>
    </source>
</reference>
<dbReference type="GO" id="GO:0000287">
    <property type="term" value="F:magnesium ion binding"/>
    <property type="evidence" value="ECO:0007669"/>
    <property type="project" value="UniProtKB-UniRule"/>
</dbReference>
<dbReference type="EMBL" id="JACIFO010000001">
    <property type="protein sequence ID" value="MBB4118149.1"/>
    <property type="molecule type" value="Genomic_DNA"/>
</dbReference>
<keyword evidence="10 11" id="KW-0784">Thiamine biosynthesis</keyword>
<evidence type="ECO:0000256" key="1">
    <source>
        <dbReference type="ARBA" id="ARBA00001771"/>
    </source>
</evidence>
<dbReference type="CDD" id="cd01170">
    <property type="entry name" value="THZ_kinase"/>
    <property type="match status" value="1"/>
</dbReference>
<feature type="binding site" evidence="11">
    <location>
        <position position="165"/>
    </location>
    <ligand>
        <name>ATP</name>
        <dbReference type="ChEBI" id="CHEBI:30616"/>
    </ligand>
</feature>
<comment type="similarity">
    <text evidence="11">Belongs to the Thz kinase family.</text>
</comment>
<comment type="caution">
    <text evidence="12">The sequence shown here is derived from an EMBL/GenBank/DDBJ whole genome shotgun (WGS) entry which is preliminary data.</text>
</comment>
<keyword evidence="13" id="KW-1185">Reference proteome</keyword>
<dbReference type="HAMAP" id="MF_00228">
    <property type="entry name" value="Thz_kinase"/>
    <property type="match status" value="1"/>
</dbReference>
<feature type="binding site" evidence="11">
    <location>
        <position position="44"/>
    </location>
    <ligand>
        <name>substrate</name>
    </ligand>
</feature>
<name>A0A840EIC2_9FLAO</name>
<evidence type="ECO:0000256" key="2">
    <source>
        <dbReference type="ARBA" id="ARBA00001946"/>
    </source>
</evidence>
<dbReference type="UniPathway" id="UPA00060">
    <property type="reaction ID" value="UER00139"/>
</dbReference>
<dbReference type="Gene3D" id="3.40.1190.20">
    <property type="match status" value="1"/>
</dbReference>
<evidence type="ECO:0000256" key="4">
    <source>
        <dbReference type="ARBA" id="ARBA00022679"/>
    </source>
</evidence>
<organism evidence="12 13">
    <name type="scientific">Mesonia hippocampi</name>
    <dbReference type="NCBI Taxonomy" id="1628250"/>
    <lineage>
        <taxon>Bacteria</taxon>
        <taxon>Pseudomonadati</taxon>
        <taxon>Bacteroidota</taxon>
        <taxon>Flavobacteriia</taxon>
        <taxon>Flavobacteriales</taxon>
        <taxon>Flavobacteriaceae</taxon>
        <taxon>Mesonia</taxon>
    </lineage>
</organism>
<dbReference type="PIRSF" id="PIRSF000513">
    <property type="entry name" value="Thz_kinase"/>
    <property type="match status" value="1"/>
</dbReference>
<evidence type="ECO:0000313" key="13">
    <source>
        <dbReference type="Proteomes" id="UP000553034"/>
    </source>
</evidence>
<keyword evidence="9 11" id="KW-0460">Magnesium</keyword>
<evidence type="ECO:0000256" key="3">
    <source>
        <dbReference type="ARBA" id="ARBA00004868"/>
    </source>
</evidence>
<evidence type="ECO:0000256" key="11">
    <source>
        <dbReference type="HAMAP-Rule" id="MF_00228"/>
    </source>
</evidence>
<gene>
    <name evidence="11" type="primary">thiM</name>
    <name evidence="12" type="ORF">GGR32_000421</name>
</gene>
<feature type="binding site" evidence="11">
    <location>
        <position position="119"/>
    </location>
    <ligand>
        <name>ATP</name>
        <dbReference type="ChEBI" id="CHEBI:30616"/>
    </ligand>
</feature>
<dbReference type="RefSeq" id="WP_183475844.1">
    <property type="nucleotide sequence ID" value="NZ_JACIFO010000001.1"/>
</dbReference>
<dbReference type="PRINTS" id="PR01099">
    <property type="entry name" value="HYETHTZKNASE"/>
</dbReference>
<keyword evidence="5 11" id="KW-0479">Metal-binding</keyword>
<comment type="function">
    <text evidence="11">Catalyzes the phosphorylation of the hydroxyl group of 4-methyl-5-beta-hydroxyethylthiazole (THZ).</text>
</comment>
<feature type="binding site" evidence="11">
    <location>
        <position position="192"/>
    </location>
    <ligand>
        <name>substrate</name>
    </ligand>
</feature>
<dbReference type="GO" id="GO:0009229">
    <property type="term" value="P:thiamine diphosphate biosynthetic process"/>
    <property type="evidence" value="ECO:0007669"/>
    <property type="project" value="UniProtKB-UniRule"/>
</dbReference>
<dbReference type="Pfam" id="PF02110">
    <property type="entry name" value="HK"/>
    <property type="match status" value="1"/>
</dbReference>
<evidence type="ECO:0000256" key="6">
    <source>
        <dbReference type="ARBA" id="ARBA00022741"/>
    </source>
</evidence>
<keyword evidence="6 11" id="KW-0547">Nucleotide-binding</keyword>
<dbReference type="NCBIfam" id="NF006830">
    <property type="entry name" value="PRK09355.1"/>
    <property type="match status" value="1"/>
</dbReference>
<keyword evidence="8 11" id="KW-0067">ATP-binding</keyword>
<dbReference type="InterPro" id="IPR029056">
    <property type="entry name" value="Ribokinase-like"/>
</dbReference>
<proteinExistence type="inferred from homology"/>